<reference evidence="2" key="2">
    <citation type="journal article" date="2021" name="Data Brief">
        <title>Draft genome sequence data of the facultative, thermophilic, xylanolytic bacterium Paenibacillus sp. strain DA-C8.</title>
        <authorList>
            <person name="Chhe C."/>
            <person name="Uke A."/>
            <person name="Baramee S."/>
            <person name="Ungkulpasvich U."/>
            <person name="Tachaapaikoon C."/>
            <person name="Pason P."/>
            <person name="Waeonukul R."/>
            <person name="Ratanakhanokchai K."/>
            <person name="Kosugi A."/>
        </authorList>
    </citation>
    <scope>NUCLEOTIDE SEQUENCE</scope>
    <source>
        <strain evidence="2">DA-C8</strain>
    </source>
</reference>
<gene>
    <name evidence="2" type="ORF">PRECH8_14110</name>
</gene>
<accession>A0A916QCN8</accession>
<dbReference type="CDD" id="cd00158">
    <property type="entry name" value="RHOD"/>
    <property type="match status" value="1"/>
</dbReference>
<comment type="caution">
    <text evidence="2">The sequence shown here is derived from an EMBL/GenBank/DDBJ whole genome shotgun (WGS) entry which is preliminary data.</text>
</comment>
<dbReference type="Pfam" id="PF00581">
    <property type="entry name" value="Rhodanese"/>
    <property type="match status" value="1"/>
</dbReference>
<evidence type="ECO:0000313" key="3">
    <source>
        <dbReference type="Proteomes" id="UP000654993"/>
    </source>
</evidence>
<dbReference type="Proteomes" id="UP000654993">
    <property type="component" value="Unassembled WGS sequence"/>
</dbReference>
<keyword evidence="3" id="KW-1185">Reference proteome</keyword>
<sequence>MIRLYAGISLLFLFFIVRYLRARPVKELVFVSMEELCHIKEQEPVQILDVRDPVDYEQKHLKDAINIYIGRLPFVSLKELEEGRKLFIVASSPYAIHRAAKILKKAGYSQLYGFVWRQQMKEGLGDRSQECCAC</sequence>
<dbReference type="PROSITE" id="PS50206">
    <property type="entry name" value="RHODANESE_3"/>
    <property type="match status" value="1"/>
</dbReference>
<dbReference type="Gene3D" id="3.40.250.10">
    <property type="entry name" value="Rhodanese-like domain"/>
    <property type="match status" value="1"/>
</dbReference>
<dbReference type="EMBL" id="BMAQ01000011">
    <property type="protein sequence ID" value="GFR38115.1"/>
    <property type="molecule type" value="Genomic_DNA"/>
</dbReference>
<name>A0A916QCN8_9BACL</name>
<reference evidence="2" key="1">
    <citation type="submission" date="2020-08" db="EMBL/GenBank/DDBJ databases">
        <authorList>
            <person name="Uke A."/>
            <person name="Chhe C."/>
            <person name="Baramee S."/>
            <person name="Kosugi A."/>
        </authorList>
    </citation>
    <scope>NUCLEOTIDE SEQUENCE</scope>
    <source>
        <strain evidence="2">DA-C8</strain>
    </source>
</reference>
<evidence type="ECO:0000259" key="1">
    <source>
        <dbReference type="PROSITE" id="PS50206"/>
    </source>
</evidence>
<dbReference type="SUPFAM" id="SSF52821">
    <property type="entry name" value="Rhodanese/Cell cycle control phosphatase"/>
    <property type="match status" value="1"/>
</dbReference>
<dbReference type="InterPro" id="IPR036873">
    <property type="entry name" value="Rhodanese-like_dom_sf"/>
</dbReference>
<dbReference type="AlphaFoldDB" id="A0A916QCN8"/>
<protein>
    <recommendedName>
        <fullName evidence="1">Rhodanese domain-containing protein</fullName>
    </recommendedName>
</protein>
<feature type="domain" description="Rhodanese" evidence="1">
    <location>
        <begin position="41"/>
        <end position="125"/>
    </location>
</feature>
<proteinExistence type="predicted"/>
<dbReference type="RefSeq" id="WP_200966381.1">
    <property type="nucleotide sequence ID" value="NZ_BMAQ01000011.1"/>
</dbReference>
<dbReference type="InterPro" id="IPR001763">
    <property type="entry name" value="Rhodanese-like_dom"/>
</dbReference>
<evidence type="ECO:0000313" key="2">
    <source>
        <dbReference type="EMBL" id="GFR38115.1"/>
    </source>
</evidence>
<dbReference type="SMART" id="SM00450">
    <property type="entry name" value="RHOD"/>
    <property type="match status" value="1"/>
</dbReference>
<organism evidence="2 3">
    <name type="scientific">Insulibacter thermoxylanivorax</name>
    <dbReference type="NCBI Taxonomy" id="2749268"/>
    <lineage>
        <taxon>Bacteria</taxon>
        <taxon>Bacillati</taxon>
        <taxon>Bacillota</taxon>
        <taxon>Bacilli</taxon>
        <taxon>Bacillales</taxon>
        <taxon>Paenibacillaceae</taxon>
        <taxon>Insulibacter</taxon>
    </lineage>
</organism>